<dbReference type="InterPro" id="IPR007122">
    <property type="entry name" value="Villin/Gelsolin"/>
</dbReference>
<dbReference type="GO" id="GO:0008154">
    <property type="term" value="P:actin polymerization or depolymerization"/>
    <property type="evidence" value="ECO:0007669"/>
    <property type="project" value="TreeGrafter"/>
</dbReference>
<name>A0A9Q0S727_9DIPT</name>
<feature type="domain" description="HP" evidence="2">
    <location>
        <begin position="753"/>
        <end position="818"/>
    </location>
</feature>
<dbReference type="SMART" id="SM00153">
    <property type="entry name" value="VHP"/>
    <property type="match status" value="1"/>
</dbReference>
<evidence type="ECO:0000313" key="4">
    <source>
        <dbReference type="Proteomes" id="UP001151699"/>
    </source>
</evidence>
<dbReference type="OrthoDB" id="6375767at2759"/>
<dbReference type="PRINTS" id="PR00597">
    <property type="entry name" value="GELSOLIN"/>
</dbReference>
<dbReference type="PANTHER" id="PTHR11977:SF57">
    <property type="entry name" value="VILLIN-LIKE PROTEIN QUAIL"/>
    <property type="match status" value="1"/>
</dbReference>
<dbReference type="GO" id="GO:0005546">
    <property type="term" value="F:phosphatidylinositol-4,5-bisphosphate binding"/>
    <property type="evidence" value="ECO:0007669"/>
    <property type="project" value="TreeGrafter"/>
</dbReference>
<dbReference type="InterPro" id="IPR003128">
    <property type="entry name" value="Villin_headpiece"/>
</dbReference>
<reference evidence="3" key="1">
    <citation type="submission" date="2022-07" db="EMBL/GenBank/DDBJ databases">
        <authorList>
            <person name="Trinca V."/>
            <person name="Uliana J.V.C."/>
            <person name="Torres T.T."/>
            <person name="Ward R.J."/>
            <person name="Monesi N."/>
        </authorList>
    </citation>
    <scope>NUCLEOTIDE SEQUENCE</scope>
    <source>
        <strain evidence="3">HSMRA1968</strain>
        <tissue evidence="3">Whole embryos</tissue>
    </source>
</reference>
<dbReference type="InterPro" id="IPR007123">
    <property type="entry name" value="Gelsolin-like_dom"/>
</dbReference>
<dbReference type="EMBL" id="WJQU01000001">
    <property type="protein sequence ID" value="KAJ6647694.1"/>
    <property type="molecule type" value="Genomic_DNA"/>
</dbReference>
<dbReference type="InterPro" id="IPR029006">
    <property type="entry name" value="ADF-H/Gelsolin-like_dom_sf"/>
</dbReference>
<dbReference type="Gene3D" id="3.40.20.10">
    <property type="entry name" value="Severin"/>
    <property type="match status" value="6"/>
</dbReference>
<dbReference type="GO" id="GO:0005737">
    <property type="term" value="C:cytoplasm"/>
    <property type="evidence" value="ECO:0007669"/>
    <property type="project" value="TreeGrafter"/>
</dbReference>
<dbReference type="GO" id="GO:0051015">
    <property type="term" value="F:actin filament binding"/>
    <property type="evidence" value="ECO:0007669"/>
    <property type="project" value="InterPro"/>
</dbReference>
<dbReference type="Pfam" id="PF02209">
    <property type="entry name" value="VHP"/>
    <property type="match status" value="1"/>
</dbReference>
<dbReference type="GO" id="GO:0051014">
    <property type="term" value="P:actin filament severing"/>
    <property type="evidence" value="ECO:0007669"/>
    <property type="project" value="TreeGrafter"/>
</dbReference>
<dbReference type="GO" id="GO:0015629">
    <property type="term" value="C:actin cytoskeleton"/>
    <property type="evidence" value="ECO:0007669"/>
    <property type="project" value="TreeGrafter"/>
</dbReference>
<dbReference type="PANTHER" id="PTHR11977">
    <property type="entry name" value="VILLIN"/>
    <property type="match status" value="1"/>
</dbReference>
<comment type="similarity">
    <text evidence="1">Belongs to the villin/gelsolin family.</text>
</comment>
<evidence type="ECO:0000256" key="1">
    <source>
        <dbReference type="ARBA" id="ARBA00008418"/>
    </source>
</evidence>
<dbReference type="SUPFAM" id="SSF55753">
    <property type="entry name" value="Actin depolymerizing proteins"/>
    <property type="match status" value="6"/>
</dbReference>
<dbReference type="SUPFAM" id="SSF47050">
    <property type="entry name" value="VHP, Villin headpiece domain"/>
    <property type="match status" value="1"/>
</dbReference>
<dbReference type="Gene3D" id="1.10.950.10">
    <property type="entry name" value="Villin headpiece domain"/>
    <property type="match status" value="1"/>
</dbReference>
<dbReference type="AlphaFoldDB" id="A0A9Q0S727"/>
<protein>
    <submittedName>
        <fullName evidence="3">Villin-like protein quail</fullName>
    </submittedName>
</protein>
<dbReference type="Pfam" id="PF00626">
    <property type="entry name" value="Gelsolin"/>
    <property type="match status" value="1"/>
</dbReference>
<dbReference type="PROSITE" id="PS51089">
    <property type="entry name" value="HP"/>
    <property type="match status" value="1"/>
</dbReference>
<evidence type="ECO:0000259" key="2">
    <source>
        <dbReference type="PROSITE" id="PS51089"/>
    </source>
</evidence>
<proteinExistence type="inferred from homology"/>
<gene>
    <name evidence="3" type="primary">qua</name>
    <name evidence="3" type="ORF">Bhyg_02917</name>
</gene>
<evidence type="ECO:0000313" key="3">
    <source>
        <dbReference type="EMBL" id="KAJ6647694.1"/>
    </source>
</evidence>
<accession>A0A9Q0S727</accession>
<keyword evidence="4" id="KW-1185">Reference proteome</keyword>
<dbReference type="InterPro" id="IPR036886">
    <property type="entry name" value="Villin_headpiece_dom_sf"/>
</dbReference>
<organism evidence="3 4">
    <name type="scientific">Pseudolycoriella hygida</name>
    <dbReference type="NCBI Taxonomy" id="35572"/>
    <lineage>
        <taxon>Eukaryota</taxon>
        <taxon>Metazoa</taxon>
        <taxon>Ecdysozoa</taxon>
        <taxon>Arthropoda</taxon>
        <taxon>Hexapoda</taxon>
        <taxon>Insecta</taxon>
        <taxon>Pterygota</taxon>
        <taxon>Neoptera</taxon>
        <taxon>Endopterygota</taxon>
        <taxon>Diptera</taxon>
        <taxon>Nematocera</taxon>
        <taxon>Sciaroidea</taxon>
        <taxon>Sciaridae</taxon>
        <taxon>Pseudolycoriella</taxon>
    </lineage>
</organism>
<comment type="caution">
    <text evidence="3">The sequence shown here is derived from an EMBL/GenBank/DDBJ whole genome shotgun (WGS) entry which is preliminary data.</text>
</comment>
<dbReference type="Proteomes" id="UP001151699">
    <property type="component" value="Chromosome A"/>
</dbReference>
<feature type="non-terminal residue" evidence="3">
    <location>
        <position position="1"/>
    </location>
</feature>
<dbReference type="GO" id="GO:0051016">
    <property type="term" value="P:barbed-end actin filament capping"/>
    <property type="evidence" value="ECO:0007669"/>
    <property type="project" value="TreeGrafter"/>
</dbReference>
<sequence length="818" mass="94839">MNYLLSIRSLQESNVSSDFESQSIDTAFRKVTHNSIGFYKWRVENNRIETVPKDQYDKFNDNCVYIIYAASPKGSFVNKNTINREMKTNIQLDKYIHFWIGNAATQQQSGNVSYKVMELDNHLGNTATQYRETQENESDRFLSYFKEGLIIQSITNNLSKATLFHVIGKFSPKCVERKLDWNSFSSEFVMILKTTSHIFLWIGRSSEESEKSNGLKFARQFHDVEKNVQLVVVNDGYEQSLIECRKIDWSIYLPLSNRRVNPLGKCVDNPTVRVLKLYQCGFIGGKYRIEERKSFADQNDLNDKNSTFIVDCAEKGVWIWLGRNCSTRDKSEAMRNARGFVRKKQYSSDVSVIRTVDGYEPYEFRNLFSYWYNAETTLTKMKNVFGKIDSKILSERASLAAETQLIDDGGGDMVIFKVSKTNLVKLAKRKAQFLFSTESYVIHYTLTILENNLLTVQPLARHIIYLWQGKQCPSEIKSVGKKLSNELFQRLQKNAVQICLHDGFESPHFLQIFHGKLIIFDSVTGSEEDFKFPKIFLLKVTGTSSYTSLATQITKDTTFCSKDCVIVKTYDSIWVWCGQSSTGDAREAAKKIGETVGEYTLVTESNEPEGFWLSLPDPWNGKFRHLPNMKEPAQQFSVEKERVRLFVCSFIQGTTQFNQIMAFDQTDLKPEDVFILDFDCMLYIWIGSFSIYRHGQLNAHDVSQTYLNGSMLPRNKFIPIAIVQQGFEPSCFIGFFDKWDNKLWNPNQQDFDFDKFPKYPLDVLRSEVHELPDAVDPKRKEVHLTNDDFVSLFDMNFSDFEMLPNWRKQELKKKLKLF</sequence>
<dbReference type="SMART" id="SM00262">
    <property type="entry name" value="GEL"/>
    <property type="match status" value="6"/>
</dbReference>